<name>A0ABP3RGH0_9CAUL</name>
<dbReference type="Pfam" id="PF09084">
    <property type="entry name" value="NMT1"/>
    <property type="match status" value="1"/>
</dbReference>
<dbReference type="EMBL" id="BAAAGA010000001">
    <property type="protein sequence ID" value="GAA0609844.1"/>
    <property type="molecule type" value="Genomic_DNA"/>
</dbReference>
<keyword evidence="4" id="KW-1185">Reference proteome</keyword>
<dbReference type="RefSeq" id="WP_343788644.1">
    <property type="nucleotide sequence ID" value="NZ_BAAAGA010000001.1"/>
</dbReference>
<keyword evidence="1" id="KW-0732">Signal</keyword>
<dbReference type="Proteomes" id="UP001501352">
    <property type="component" value="Unassembled WGS sequence"/>
</dbReference>
<protein>
    <submittedName>
        <fullName evidence="3">ABC transporter substrate-binding protein</fullName>
    </submittedName>
</protein>
<evidence type="ECO:0000259" key="2">
    <source>
        <dbReference type="Pfam" id="PF09084"/>
    </source>
</evidence>
<feature type="chain" id="PRO_5045076931" evidence="1">
    <location>
        <begin position="31"/>
        <end position="350"/>
    </location>
</feature>
<sequence>MTSRGNRQLQPHRRALLAGVGAIAASSALAGCGDSQVAPDADGRIRLRFATDWRAQAEHGGFYQALASGAYERRGLNVQIIQGGPGVNVPQLLASGAVELGMGSNSFIPMNLVAQGAPVKAVAAFFQKDPQVLIAHPDPALRSIADLAGRPFLLADASINAFWVWLKARYGFTDDQVRKYNFNPAPFLADPRAVQQGYLTSEPWTIETEAGFVPRIFLLADEGYPSYATMVLAPNAFARDNGEALRSFIAASAEGWRDYIQGDGRAADTLIRRDNPEMTQAILDQARAKLKANGIVDGGDAALYGLGTMTEERWQAFFDVTSQAGVYPSDLDWRQAFTTQYLPGRGRGGR</sequence>
<gene>
    <name evidence="3" type="ORF">GCM10009422_00780</name>
</gene>
<dbReference type="PROSITE" id="PS51257">
    <property type="entry name" value="PROKAR_LIPOPROTEIN"/>
    <property type="match status" value="1"/>
</dbReference>
<dbReference type="InterPro" id="IPR015168">
    <property type="entry name" value="SsuA/THI5"/>
</dbReference>
<evidence type="ECO:0000313" key="3">
    <source>
        <dbReference type="EMBL" id="GAA0609844.1"/>
    </source>
</evidence>
<proteinExistence type="predicted"/>
<accession>A0ABP3RGH0</accession>
<reference evidence="4" key="1">
    <citation type="journal article" date="2019" name="Int. J. Syst. Evol. Microbiol.">
        <title>The Global Catalogue of Microorganisms (GCM) 10K type strain sequencing project: providing services to taxonomists for standard genome sequencing and annotation.</title>
        <authorList>
            <consortium name="The Broad Institute Genomics Platform"/>
            <consortium name="The Broad Institute Genome Sequencing Center for Infectious Disease"/>
            <person name="Wu L."/>
            <person name="Ma J."/>
        </authorList>
    </citation>
    <scope>NUCLEOTIDE SEQUENCE [LARGE SCALE GENOMIC DNA]</scope>
    <source>
        <strain evidence="4">JCM 12928</strain>
    </source>
</reference>
<dbReference type="InterPro" id="IPR006311">
    <property type="entry name" value="TAT_signal"/>
</dbReference>
<dbReference type="PANTHER" id="PTHR31528">
    <property type="entry name" value="4-AMINO-5-HYDROXYMETHYL-2-METHYLPYRIMIDINE PHOSPHATE SYNTHASE THI11-RELATED"/>
    <property type="match status" value="1"/>
</dbReference>
<dbReference type="Gene3D" id="3.40.190.10">
    <property type="entry name" value="Periplasmic binding protein-like II"/>
    <property type="match status" value="2"/>
</dbReference>
<evidence type="ECO:0000313" key="4">
    <source>
        <dbReference type="Proteomes" id="UP001501352"/>
    </source>
</evidence>
<dbReference type="InterPro" id="IPR027939">
    <property type="entry name" value="NMT1/THI5"/>
</dbReference>
<dbReference type="PROSITE" id="PS51318">
    <property type="entry name" value="TAT"/>
    <property type="match status" value="1"/>
</dbReference>
<evidence type="ECO:0000256" key="1">
    <source>
        <dbReference type="SAM" id="SignalP"/>
    </source>
</evidence>
<organism evidence="3 4">
    <name type="scientific">Brevundimonas kwangchunensis</name>
    <dbReference type="NCBI Taxonomy" id="322163"/>
    <lineage>
        <taxon>Bacteria</taxon>
        <taxon>Pseudomonadati</taxon>
        <taxon>Pseudomonadota</taxon>
        <taxon>Alphaproteobacteria</taxon>
        <taxon>Caulobacterales</taxon>
        <taxon>Caulobacteraceae</taxon>
        <taxon>Brevundimonas</taxon>
    </lineage>
</organism>
<feature type="signal peptide" evidence="1">
    <location>
        <begin position="1"/>
        <end position="30"/>
    </location>
</feature>
<dbReference type="PANTHER" id="PTHR31528:SF3">
    <property type="entry name" value="THIAMINE BIOSYNTHESIS PROTEIN HI_0357-RELATED"/>
    <property type="match status" value="1"/>
</dbReference>
<comment type="caution">
    <text evidence="3">The sequence shown here is derived from an EMBL/GenBank/DDBJ whole genome shotgun (WGS) entry which is preliminary data.</text>
</comment>
<feature type="domain" description="SsuA/THI5-like" evidence="2">
    <location>
        <begin position="57"/>
        <end position="261"/>
    </location>
</feature>
<dbReference type="SUPFAM" id="SSF53850">
    <property type="entry name" value="Periplasmic binding protein-like II"/>
    <property type="match status" value="1"/>
</dbReference>